<protein>
    <submittedName>
        <fullName evidence="4">Uncharacterized protein</fullName>
    </submittedName>
</protein>
<dbReference type="AlphaFoldDB" id="F4PD63"/>
<feature type="coiled-coil region" evidence="1">
    <location>
        <begin position="64"/>
        <end position="139"/>
    </location>
</feature>
<evidence type="ECO:0000313" key="5">
    <source>
        <dbReference type="Proteomes" id="UP000007241"/>
    </source>
</evidence>
<feature type="compositionally biased region" description="Low complexity" evidence="2">
    <location>
        <begin position="221"/>
        <end position="230"/>
    </location>
</feature>
<dbReference type="GeneID" id="18244584"/>
<proteinExistence type="predicted"/>
<feature type="region of interest" description="Disordered" evidence="2">
    <location>
        <begin position="192"/>
        <end position="230"/>
    </location>
</feature>
<evidence type="ECO:0000313" key="4">
    <source>
        <dbReference type="EMBL" id="EGF76920.1"/>
    </source>
</evidence>
<name>F4PD63_BATDJ</name>
<dbReference type="HOGENOM" id="CLU_054779_0_1_1"/>
<dbReference type="EMBL" id="GL882894">
    <property type="protein sequence ID" value="EGF76920.1"/>
    <property type="molecule type" value="Genomic_DNA"/>
</dbReference>
<keyword evidence="5" id="KW-1185">Reference proteome</keyword>
<evidence type="ECO:0000256" key="2">
    <source>
        <dbReference type="SAM" id="MobiDB-lite"/>
    </source>
</evidence>
<keyword evidence="3" id="KW-0732">Signal</keyword>
<feature type="compositionally biased region" description="Polar residues" evidence="2">
    <location>
        <begin position="192"/>
        <end position="213"/>
    </location>
</feature>
<gene>
    <name evidence="4" type="ORF">BATDEDRAFT_92306</name>
</gene>
<dbReference type="Proteomes" id="UP000007241">
    <property type="component" value="Unassembled WGS sequence"/>
</dbReference>
<keyword evidence="1" id="KW-0175">Coiled coil</keyword>
<evidence type="ECO:0000256" key="1">
    <source>
        <dbReference type="SAM" id="Coils"/>
    </source>
</evidence>
<organism evidence="4 5">
    <name type="scientific">Batrachochytrium dendrobatidis (strain JAM81 / FGSC 10211)</name>
    <name type="common">Frog chytrid fungus</name>
    <dbReference type="NCBI Taxonomy" id="684364"/>
    <lineage>
        <taxon>Eukaryota</taxon>
        <taxon>Fungi</taxon>
        <taxon>Fungi incertae sedis</taxon>
        <taxon>Chytridiomycota</taxon>
        <taxon>Chytridiomycota incertae sedis</taxon>
        <taxon>Chytridiomycetes</taxon>
        <taxon>Rhizophydiales</taxon>
        <taxon>Rhizophydiales incertae sedis</taxon>
        <taxon>Batrachochytrium</taxon>
    </lineage>
</organism>
<accession>F4PD63</accession>
<feature type="signal peptide" evidence="3">
    <location>
        <begin position="1"/>
        <end position="20"/>
    </location>
</feature>
<dbReference type="InParanoid" id="F4PD63"/>
<sequence length="230" mass="25357">MKLSIVVLSSILAVCSVTTANPVNPSTTTSAEASTSTIIPSAQTTPSIDFSNLPEEGMDLIKEYAQTKKSRNNAKEMHDSLQLERLSQKKLVEQLGKEIQELINESGSSKNGSKHKSKLKKLRQNLKQERKSLHRITMKLLNSDYVNLGIKLGKIQTQLLQYLFGENLYQSAGYYTGLLESTPEFMKLVSTLGNSVPNQQPGSEQASTSETQNQSQHHKSSSSSSKKPTI</sequence>
<dbReference type="RefSeq" id="XP_006682504.1">
    <property type="nucleotide sequence ID" value="XM_006682441.1"/>
</dbReference>
<feature type="chain" id="PRO_5003315082" evidence="3">
    <location>
        <begin position="21"/>
        <end position="230"/>
    </location>
</feature>
<evidence type="ECO:0000256" key="3">
    <source>
        <dbReference type="SAM" id="SignalP"/>
    </source>
</evidence>
<reference evidence="4 5" key="1">
    <citation type="submission" date="2009-12" db="EMBL/GenBank/DDBJ databases">
        <title>The draft genome of Batrachochytrium dendrobatidis.</title>
        <authorList>
            <consortium name="US DOE Joint Genome Institute (JGI-PGF)"/>
            <person name="Kuo A."/>
            <person name="Salamov A."/>
            <person name="Schmutz J."/>
            <person name="Lucas S."/>
            <person name="Pitluck S."/>
            <person name="Rosenblum E."/>
            <person name="Stajich J."/>
            <person name="Eisen M."/>
            <person name="Grigoriev I.V."/>
        </authorList>
    </citation>
    <scope>NUCLEOTIDE SEQUENCE [LARGE SCALE GENOMIC DNA]</scope>
    <source>
        <strain evidence="5">JAM81 / FGSC 10211</strain>
    </source>
</reference>